<dbReference type="PANTHER" id="PTHR42872:SF6">
    <property type="entry name" value="PROTEIN-GLUTAMATE METHYLESTERASE_PROTEIN-GLUTAMINE GLUTAMINASE"/>
    <property type="match status" value="1"/>
</dbReference>
<dbReference type="EMBL" id="UOFN01000051">
    <property type="protein sequence ID" value="VAW75790.1"/>
    <property type="molecule type" value="Genomic_DNA"/>
</dbReference>
<evidence type="ECO:0000256" key="1">
    <source>
        <dbReference type="ARBA" id="ARBA00022490"/>
    </source>
</evidence>
<dbReference type="InterPro" id="IPR001789">
    <property type="entry name" value="Sig_transdc_resp-reg_receiver"/>
</dbReference>
<evidence type="ECO:0000256" key="4">
    <source>
        <dbReference type="ARBA" id="ARBA00039140"/>
    </source>
</evidence>
<evidence type="ECO:0000259" key="6">
    <source>
        <dbReference type="PROSITE" id="PS50110"/>
    </source>
</evidence>
<dbReference type="GO" id="GO:0008984">
    <property type="term" value="F:protein-glutamate methylesterase activity"/>
    <property type="evidence" value="ECO:0007669"/>
    <property type="project" value="UniProtKB-EC"/>
</dbReference>
<dbReference type="SUPFAM" id="SSF52738">
    <property type="entry name" value="Methylesterase CheB, C-terminal domain"/>
    <property type="match status" value="1"/>
</dbReference>
<dbReference type="GO" id="GO:0005737">
    <property type="term" value="C:cytoplasm"/>
    <property type="evidence" value="ECO:0007669"/>
    <property type="project" value="InterPro"/>
</dbReference>
<dbReference type="InterPro" id="IPR008248">
    <property type="entry name" value="CheB-like"/>
</dbReference>
<evidence type="ECO:0000259" key="7">
    <source>
        <dbReference type="PROSITE" id="PS50122"/>
    </source>
</evidence>
<dbReference type="PIRSF" id="PIRSF000876">
    <property type="entry name" value="RR_chemtxs_CheB"/>
    <property type="match status" value="1"/>
</dbReference>
<feature type="domain" description="CheB-type methylesterase" evidence="7">
    <location>
        <begin position="151"/>
        <end position="341"/>
    </location>
</feature>
<dbReference type="SUPFAM" id="SSF52172">
    <property type="entry name" value="CheY-like"/>
    <property type="match status" value="1"/>
</dbReference>
<dbReference type="EC" id="3.1.1.61" evidence="4"/>
<dbReference type="NCBIfam" id="NF009206">
    <property type="entry name" value="PRK12555.1"/>
    <property type="match status" value="1"/>
</dbReference>
<evidence type="ECO:0000256" key="5">
    <source>
        <dbReference type="ARBA" id="ARBA00048267"/>
    </source>
</evidence>
<keyword evidence="1" id="KW-0963">Cytoplasm</keyword>
<accession>A0A3B0YGD6</accession>
<dbReference type="PANTHER" id="PTHR42872">
    <property type="entry name" value="PROTEIN-GLUTAMATE METHYLESTERASE/PROTEIN-GLUTAMINE GLUTAMINASE"/>
    <property type="match status" value="1"/>
</dbReference>
<evidence type="ECO:0000313" key="8">
    <source>
        <dbReference type="EMBL" id="VAW75790.1"/>
    </source>
</evidence>
<dbReference type="GO" id="GO:0006935">
    <property type="term" value="P:chemotaxis"/>
    <property type="evidence" value="ECO:0007669"/>
    <property type="project" value="UniProtKB-KW"/>
</dbReference>
<gene>
    <name evidence="8" type="ORF">MNBD_GAMMA15-2486</name>
</gene>
<keyword evidence="2" id="KW-0145">Chemotaxis</keyword>
<keyword evidence="3 8" id="KW-0378">Hydrolase</keyword>
<dbReference type="AlphaFoldDB" id="A0A3B0YGD6"/>
<dbReference type="CDD" id="cd16432">
    <property type="entry name" value="CheB_Rec"/>
    <property type="match status" value="1"/>
</dbReference>
<dbReference type="InterPro" id="IPR011006">
    <property type="entry name" value="CheY-like_superfamily"/>
</dbReference>
<dbReference type="SMART" id="SM00448">
    <property type="entry name" value="REC"/>
    <property type="match status" value="1"/>
</dbReference>
<dbReference type="InterPro" id="IPR000673">
    <property type="entry name" value="Sig_transdc_resp-reg_Me-estase"/>
</dbReference>
<dbReference type="Pfam" id="PF00072">
    <property type="entry name" value="Response_reg"/>
    <property type="match status" value="1"/>
</dbReference>
<feature type="domain" description="Response regulatory" evidence="6">
    <location>
        <begin position="3"/>
        <end position="120"/>
    </location>
</feature>
<dbReference type="CDD" id="cd17541">
    <property type="entry name" value="REC_CheB-like"/>
    <property type="match status" value="1"/>
</dbReference>
<dbReference type="Pfam" id="PF01339">
    <property type="entry name" value="CheB_methylest"/>
    <property type="match status" value="1"/>
</dbReference>
<dbReference type="PROSITE" id="PS50122">
    <property type="entry name" value="CHEB"/>
    <property type="match status" value="1"/>
</dbReference>
<comment type="catalytic activity">
    <reaction evidence="5">
        <text>[protein]-L-glutamate 5-O-methyl ester + H2O = L-glutamyl-[protein] + methanol + H(+)</text>
        <dbReference type="Rhea" id="RHEA:23236"/>
        <dbReference type="Rhea" id="RHEA-COMP:10208"/>
        <dbReference type="Rhea" id="RHEA-COMP:10311"/>
        <dbReference type="ChEBI" id="CHEBI:15377"/>
        <dbReference type="ChEBI" id="CHEBI:15378"/>
        <dbReference type="ChEBI" id="CHEBI:17790"/>
        <dbReference type="ChEBI" id="CHEBI:29973"/>
        <dbReference type="ChEBI" id="CHEBI:82795"/>
        <dbReference type="EC" id="3.1.1.61"/>
    </reaction>
</comment>
<name>A0A3B0YGD6_9ZZZZ</name>
<organism evidence="8">
    <name type="scientific">hydrothermal vent metagenome</name>
    <dbReference type="NCBI Taxonomy" id="652676"/>
    <lineage>
        <taxon>unclassified sequences</taxon>
        <taxon>metagenomes</taxon>
        <taxon>ecological metagenomes</taxon>
    </lineage>
</organism>
<proteinExistence type="predicted"/>
<dbReference type="PROSITE" id="PS50110">
    <property type="entry name" value="RESPONSE_REGULATORY"/>
    <property type="match status" value="1"/>
</dbReference>
<evidence type="ECO:0000256" key="2">
    <source>
        <dbReference type="ARBA" id="ARBA00022500"/>
    </source>
</evidence>
<protein>
    <recommendedName>
        <fullName evidence="4">protein-glutamate methylesterase</fullName>
        <ecNumber evidence="4">3.1.1.61</ecNumber>
    </recommendedName>
</protein>
<dbReference type="Gene3D" id="3.40.50.180">
    <property type="entry name" value="Methylesterase CheB, C-terminal domain"/>
    <property type="match status" value="1"/>
</dbReference>
<dbReference type="Gene3D" id="3.40.50.2300">
    <property type="match status" value="1"/>
</dbReference>
<dbReference type="InterPro" id="IPR035909">
    <property type="entry name" value="CheB_C"/>
</dbReference>
<evidence type="ECO:0000256" key="3">
    <source>
        <dbReference type="ARBA" id="ARBA00022801"/>
    </source>
</evidence>
<sequence length="352" mass="37865">MISIAIVNDSVMAVESLRRVISDIPEYQLLWSAFSGEEAVTRCAQHCPDIILMDLIMPGIDGIEATRQITAHHSCAILVVTAIIDGFAGRVFDAMGAGAIDAVNTPILGEKGDAEGAKILVRKINAIALLMADKPVHKRANKNEPVRSIHQSPDVPLIAIGASTGGPAALREILQTLPADIGVAVAIIQHVDEQFSASFINWLNDYSSLPVRAAQPGDRFHANEVLVCGRENHLVITQQGTLDYTPHPVEQVYRPSVDVFFESLANNYKIQSVAVLLTGMGKDGAKGLKMLRDQDWHTIAQDQASCAVYGMPKAAKAIDAAKEILTLGDVGPRLIRWAEEASSGGWGKRKPG</sequence>
<dbReference type="GO" id="GO:0000156">
    <property type="term" value="F:phosphorelay response regulator activity"/>
    <property type="evidence" value="ECO:0007669"/>
    <property type="project" value="InterPro"/>
</dbReference>
<reference evidence="8" key="1">
    <citation type="submission" date="2018-06" db="EMBL/GenBank/DDBJ databases">
        <authorList>
            <person name="Zhirakovskaya E."/>
        </authorList>
    </citation>
    <scope>NUCLEOTIDE SEQUENCE</scope>
</reference>